<dbReference type="PANTHER" id="PTHR43364">
    <property type="entry name" value="NADH-SPECIFIC METHYLGLYOXAL REDUCTASE-RELATED"/>
    <property type="match status" value="1"/>
</dbReference>
<dbReference type="EMBL" id="QJJX01000001">
    <property type="protein sequence ID" value="PXX24885.1"/>
    <property type="molecule type" value="Genomic_DNA"/>
</dbReference>
<dbReference type="PRINTS" id="PR00069">
    <property type="entry name" value="ALDKETRDTASE"/>
</dbReference>
<dbReference type="STRING" id="1122991.GCA_000613445_01996"/>
<keyword evidence="1" id="KW-0560">Oxidoreductase</keyword>
<dbReference type="GO" id="GO:0005829">
    <property type="term" value="C:cytosol"/>
    <property type="evidence" value="ECO:0007669"/>
    <property type="project" value="TreeGrafter"/>
</dbReference>
<dbReference type="RefSeq" id="WP_025815926.1">
    <property type="nucleotide sequence ID" value="NZ_BAIZ01000014.1"/>
</dbReference>
<dbReference type="InterPro" id="IPR020471">
    <property type="entry name" value="AKR"/>
</dbReference>
<evidence type="ECO:0000256" key="1">
    <source>
        <dbReference type="ARBA" id="ARBA00023002"/>
    </source>
</evidence>
<dbReference type="GO" id="GO:0016491">
    <property type="term" value="F:oxidoreductase activity"/>
    <property type="evidence" value="ECO:0007669"/>
    <property type="project" value="UniProtKB-KW"/>
</dbReference>
<dbReference type="Pfam" id="PF00248">
    <property type="entry name" value="Aldo_ket_red"/>
    <property type="match status" value="1"/>
</dbReference>
<dbReference type="SUPFAM" id="SSF51430">
    <property type="entry name" value="NAD(P)-linked oxidoreductase"/>
    <property type="match status" value="1"/>
</dbReference>
<evidence type="ECO:0000313" key="4">
    <source>
        <dbReference type="Proteomes" id="UP000248314"/>
    </source>
</evidence>
<dbReference type="GeneID" id="84898899"/>
<name>A0A318I1Z9_9BACT</name>
<evidence type="ECO:0000259" key="2">
    <source>
        <dbReference type="Pfam" id="PF00248"/>
    </source>
</evidence>
<keyword evidence="4" id="KW-1185">Reference proteome</keyword>
<dbReference type="AlphaFoldDB" id="A0A318I1Z9"/>
<comment type="caution">
    <text evidence="3">The sequence shown here is derived from an EMBL/GenBank/DDBJ whole genome shotgun (WGS) entry which is preliminary data.</text>
</comment>
<protein>
    <submittedName>
        <fullName evidence="3">Aryl-alcohol dehydrogenase-like predicted oxidoreductase</fullName>
    </submittedName>
</protein>
<evidence type="ECO:0000313" key="3">
    <source>
        <dbReference type="EMBL" id="PXX24885.1"/>
    </source>
</evidence>
<sequence>MEYIKLGATDLRLSVIAYGSFAIGGTMWGGTDEADSIAAVRASIDNGITSIDTAPFYGFGLSEEMIGKAIKGHDRSRVQLLTKFGLVWDGSNAGRGERSGNAIKDGKTIEVYKYTARENILKEVEESLRRLDTDYIDLLQLHWPDNTTPISETMETLDLLVKQGKIRAAAVCNYSVEQLEEAAKSIQLASNQVPYSMLNRRIEEQLVPYALEHNLGIIAYSPMARGLLTGKYFEGGQLKADDHRNEYFSRFNLARVETMLNHLKPLAAEKQATLAQLVLRWTTLQKGISVVLAGARNAEQAISNAAAMSFSLSDDELLFIAREIDACTAKPL</sequence>
<dbReference type="Gene3D" id="3.20.20.100">
    <property type="entry name" value="NADP-dependent oxidoreductase domain"/>
    <property type="match status" value="1"/>
</dbReference>
<gene>
    <name evidence="3" type="ORF">EJ73_00151</name>
</gene>
<dbReference type="OrthoDB" id="9773828at2"/>
<dbReference type="InterPro" id="IPR036812">
    <property type="entry name" value="NAD(P)_OxRdtase_dom_sf"/>
</dbReference>
<feature type="domain" description="NADP-dependent oxidoreductase" evidence="2">
    <location>
        <begin position="16"/>
        <end position="317"/>
    </location>
</feature>
<dbReference type="InterPro" id="IPR023210">
    <property type="entry name" value="NADP_OxRdtase_dom"/>
</dbReference>
<dbReference type="PANTHER" id="PTHR43364:SF4">
    <property type="entry name" value="NAD(P)-LINKED OXIDOREDUCTASE SUPERFAMILY PROTEIN"/>
    <property type="match status" value="1"/>
</dbReference>
<dbReference type="Proteomes" id="UP000248314">
    <property type="component" value="Unassembled WGS sequence"/>
</dbReference>
<organism evidence="3 4">
    <name type="scientific">Hoylesella shahii DSM 15611 = JCM 12083</name>
    <dbReference type="NCBI Taxonomy" id="1122991"/>
    <lineage>
        <taxon>Bacteria</taxon>
        <taxon>Pseudomonadati</taxon>
        <taxon>Bacteroidota</taxon>
        <taxon>Bacteroidia</taxon>
        <taxon>Bacteroidales</taxon>
        <taxon>Prevotellaceae</taxon>
        <taxon>Hoylesella</taxon>
    </lineage>
</organism>
<proteinExistence type="predicted"/>
<accession>A0A318I1Z9</accession>
<dbReference type="InterPro" id="IPR050523">
    <property type="entry name" value="AKR_Detox_Biosynth"/>
</dbReference>
<reference evidence="3 4" key="1">
    <citation type="submission" date="2018-05" db="EMBL/GenBank/DDBJ databases">
        <title>Genomic Encyclopedia of Type Strains, Phase I: the one thousand microbial genomes (KMG-I) project.</title>
        <authorList>
            <person name="Kyrpides N."/>
        </authorList>
    </citation>
    <scope>NUCLEOTIDE SEQUENCE [LARGE SCALE GENOMIC DNA]</scope>
    <source>
        <strain evidence="3 4">DSM 15611</strain>
    </source>
</reference>